<keyword evidence="1" id="KW-0413">Isomerase</keyword>
<dbReference type="EMBL" id="CABVMM010000004">
    <property type="protein sequence ID" value="VVV00064.1"/>
    <property type="molecule type" value="Genomic_DNA"/>
</dbReference>
<name>A0AC61Y6F1_9FLAO</name>
<evidence type="ECO:0000313" key="2">
    <source>
        <dbReference type="Proteomes" id="UP000356253"/>
    </source>
</evidence>
<organism evidence="1 2">
    <name type="scientific">Mesonia oceanica</name>
    <dbReference type="NCBI Taxonomy" id="2687242"/>
    <lineage>
        <taxon>Bacteria</taxon>
        <taxon>Pseudomonadati</taxon>
        <taxon>Bacteroidota</taxon>
        <taxon>Flavobacteriia</taxon>
        <taxon>Flavobacteriales</taxon>
        <taxon>Flavobacteriaceae</taxon>
        <taxon>Mesonia</taxon>
    </lineage>
</organism>
<dbReference type="EC" id="5.2.1.8" evidence="1"/>
<dbReference type="Proteomes" id="UP000356253">
    <property type="component" value="Unassembled WGS sequence"/>
</dbReference>
<comment type="caution">
    <text evidence="1">The sequence shown here is derived from an EMBL/GenBank/DDBJ whole genome shotgun (WGS) entry which is preliminary data.</text>
</comment>
<protein>
    <submittedName>
        <fullName evidence="1">Chaperone SurA</fullName>
        <ecNumber evidence="1">5.2.1.8</ecNumber>
    </submittedName>
</protein>
<keyword evidence="2" id="KW-1185">Reference proteome</keyword>
<proteinExistence type="predicted"/>
<gene>
    <name evidence="1" type="primary">surA_3</name>
    <name evidence="1" type="ORF">FVB9532_01328</name>
</gene>
<evidence type="ECO:0000313" key="1">
    <source>
        <dbReference type="EMBL" id="VVV00064.1"/>
    </source>
</evidence>
<sequence>MRKISFLLLCLFAVVSLSAQQSRDVLLTIDGKPVYADEFERVFSKNLSIIEEEQQQDVDEYLDLFIDYKLKVIEAEDLQLDTLPTFTGEYNIYKKQLARKYINQSEVSEKLVEEAYKRMQQEVNASHILFNLKPDASPEDTLEVYNKALEVRKEILNSDKNFAQLARKYSDDPSARQNGGDLGWFGVFNMVYPFETGAYETEIGDISMPVRSKFGYHLIKVNDKRENEGEVTIAHIMIEDKNNEEEAKERIEDLYKKLQEGAAFEDLAKQFSDDKNTAVNGGELNTFKRGRLNSEKFENAAFSLTEKGEITKPFKTKYGWHIVKLLDKDDVGSFEEEKFNLERNIKKDSRAQLIASEVLDHIQSLYTLKEDSPGLSYFKNNIKENITAGPWEASALKNIPQRNLISIEDEGQTYQDFAKYIAKRQKRPGNFKTTNEALDAWYADFKESFIREYHREHLAEVDEEYAHVIEEYRNGLLLFDLMEKKVWNAAKEDSVALKKYYQAHKGNYVSPTTYEAIIASADDKSEIKKVRKELQNGESLEDLKEDFEEVFFSEGTFTEGETSLPKKFKGKKGVSKVYQNNGMFIVVKVNQISASKERSFEDAKGQVISEYQEELEDEWMDSLREKHKVEVNKPVLAKLKKEFE</sequence>
<reference evidence="1" key="1">
    <citation type="submission" date="2019-09" db="EMBL/GenBank/DDBJ databases">
        <authorList>
            <person name="Rodrigo-Torres L."/>
            <person name="Arahal R. D."/>
            <person name="Lucena T."/>
        </authorList>
    </citation>
    <scope>NUCLEOTIDE SEQUENCE</scope>
    <source>
        <strain evidence="1">ISS653</strain>
    </source>
</reference>
<accession>A0AC61Y6F1</accession>